<proteinExistence type="predicted"/>
<name>A0AAE0S9K9_9BIVA</name>
<dbReference type="FunFam" id="1.25.40.420:FF:000001">
    <property type="entry name" value="Kelch-like family member 12"/>
    <property type="match status" value="1"/>
</dbReference>
<dbReference type="InterPro" id="IPR015915">
    <property type="entry name" value="Kelch-typ_b-propeller"/>
</dbReference>
<dbReference type="Pfam" id="PF00651">
    <property type="entry name" value="BTB"/>
    <property type="match status" value="1"/>
</dbReference>
<comment type="caution">
    <text evidence="4">The sequence shown here is derived from an EMBL/GenBank/DDBJ whole genome shotgun (WGS) entry which is preliminary data.</text>
</comment>
<evidence type="ECO:0000256" key="2">
    <source>
        <dbReference type="ARBA" id="ARBA00022737"/>
    </source>
</evidence>
<dbReference type="SMART" id="SM00875">
    <property type="entry name" value="BACK"/>
    <property type="match status" value="1"/>
</dbReference>
<dbReference type="InterPro" id="IPR017096">
    <property type="entry name" value="BTB-kelch_protein"/>
</dbReference>
<dbReference type="SMART" id="SM00225">
    <property type="entry name" value="BTB"/>
    <property type="match status" value="1"/>
</dbReference>
<dbReference type="Proteomes" id="UP001195483">
    <property type="component" value="Unassembled WGS sequence"/>
</dbReference>
<dbReference type="SUPFAM" id="SSF54695">
    <property type="entry name" value="POZ domain"/>
    <property type="match status" value="1"/>
</dbReference>
<reference evidence="4" key="2">
    <citation type="journal article" date="2021" name="Genome Biol. Evol.">
        <title>Developing a high-quality reference genome for a parasitic bivalve with doubly uniparental inheritance (Bivalvia: Unionida).</title>
        <authorList>
            <person name="Smith C.H."/>
        </authorList>
    </citation>
    <scope>NUCLEOTIDE SEQUENCE</scope>
    <source>
        <strain evidence="4">CHS0354</strain>
        <tissue evidence="4">Mantle</tissue>
    </source>
</reference>
<keyword evidence="2" id="KW-0677">Repeat</keyword>
<dbReference type="PANTHER" id="PTHR45632:SF5">
    <property type="entry name" value="KELCH-LIKE PROTEIN 22"/>
    <property type="match status" value="1"/>
</dbReference>
<reference evidence="4" key="3">
    <citation type="submission" date="2023-05" db="EMBL/GenBank/DDBJ databases">
        <authorList>
            <person name="Smith C.H."/>
        </authorList>
    </citation>
    <scope>NUCLEOTIDE SEQUENCE</scope>
    <source>
        <strain evidence="4">CHS0354</strain>
        <tissue evidence="4">Mantle</tissue>
    </source>
</reference>
<dbReference type="Gene3D" id="3.30.710.10">
    <property type="entry name" value="Potassium Channel Kv1.1, Chain A"/>
    <property type="match status" value="1"/>
</dbReference>
<protein>
    <recommendedName>
        <fullName evidence="3">BTB domain-containing protein</fullName>
    </recommendedName>
</protein>
<dbReference type="InterPro" id="IPR006652">
    <property type="entry name" value="Kelch_1"/>
</dbReference>
<dbReference type="SMART" id="SM00612">
    <property type="entry name" value="Kelch"/>
    <property type="match status" value="4"/>
</dbReference>
<dbReference type="EMBL" id="JAEAOA010001201">
    <property type="protein sequence ID" value="KAK3587861.1"/>
    <property type="molecule type" value="Genomic_DNA"/>
</dbReference>
<dbReference type="Pfam" id="PF07707">
    <property type="entry name" value="BACK"/>
    <property type="match status" value="1"/>
</dbReference>
<dbReference type="PIRSF" id="PIRSF037037">
    <property type="entry name" value="Kelch-like_protein_gigaxonin"/>
    <property type="match status" value="1"/>
</dbReference>
<evidence type="ECO:0000313" key="5">
    <source>
        <dbReference type="Proteomes" id="UP001195483"/>
    </source>
</evidence>
<evidence type="ECO:0000256" key="1">
    <source>
        <dbReference type="ARBA" id="ARBA00022441"/>
    </source>
</evidence>
<dbReference type="Gene3D" id="1.25.40.420">
    <property type="match status" value="1"/>
</dbReference>
<keyword evidence="5" id="KW-1185">Reference proteome</keyword>
<sequence>MSSNTHQITLLEGLRSLYRDGTLTDVVLVSGDSKISCHRVVLAASSPYFRAMFTIPVKESIGGEVEIHDVAPQTLHAIVNYLYTGEITLTNENVQDIIMVATMWELPSIVNMCGEHMSQELCLSNCVDVFSFASHFICHELMETSKSFILDHFSEIVCNNDRLSNLTMQQFLELVSSDMLCVSSEEVVYKAVIRWVQQDVENRKQYLPDLFHEIRLPLISDEFIEGTMKAKSLLMNDTCCRDRIIRFTEHRNLLERSSLDYIEALTNPEQDAVGKEFCNRPRLGMYNRKMIVFAGGAFGPNERSFGAFDHQTKFNYFSIKPHPTFDFKYKIEFYQLVTTDENEIFFIGGIFFESYHFQDSGPALADVFQYSMKDVKWLKRSSMNYPRCCFSASCTGSRIYVMGGKASYPRGQPLDCLECYIQEKDVWQQLSSAPVPLYRHSATIYKDGIFVFGGICEEQYMDTVLRYSIQSDEWTLVKTEMVNTRADFAAVTFKDKIYLVGGASEHQNIVSVEIYHPDQNRWTYGEEFPEERKNFWAVLMDESIYVCGGVRHLGPVRGRKSRQVESRDLYRYDIVKNKWNKEVRLVQFGMYEIYTVANINVKFLQKSDMVSSV</sequence>
<gene>
    <name evidence="4" type="ORF">CHS0354_019732</name>
</gene>
<organism evidence="4 5">
    <name type="scientific">Potamilus streckersoni</name>
    <dbReference type="NCBI Taxonomy" id="2493646"/>
    <lineage>
        <taxon>Eukaryota</taxon>
        <taxon>Metazoa</taxon>
        <taxon>Spiralia</taxon>
        <taxon>Lophotrochozoa</taxon>
        <taxon>Mollusca</taxon>
        <taxon>Bivalvia</taxon>
        <taxon>Autobranchia</taxon>
        <taxon>Heteroconchia</taxon>
        <taxon>Palaeoheterodonta</taxon>
        <taxon>Unionida</taxon>
        <taxon>Unionoidea</taxon>
        <taxon>Unionidae</taxon>
        <taxon>Ambleminae</taxon>
        <taxon>Lampsilini</taxon>
        <taxon>Potamilus</taxon>
    </lineage>
</organism>
<dbReference type="InterPro" id="IPR011333">
    <property type="entry name" value="SKP1/BTB/POZ_sf"/>
</dbReference>
<dbReference type="InterPro" id="IPR011705">
    <property type="entry name" value="BACK"/>
</dbReference>
<dbReference type="SUPFAM" id="SSF117281">
    <property type="entry name" value="Kelch motif"/>
    <property type="match status" value="1"/>
</dbReference>
<dbReference type="Pfam" id="PF24681">
    <property type="entry name" value="Kelch_KLHDC2_KLHL20_DRC7"/>
    <property type="match status" value="1"/>
</dbReference>
<evidence type="ECO:0000313" key="4">
    <source>
        <dbReference type="EMBL" id="KAK3587861.1"/>
    </source>
</evidence>
<dbReference type="Gene3D" id="2.120.10.80">
    <property type="entry name" value="Kelch-type beta propeller"/>
    <property type="match status" value="1"/>
</dbReference>
<dbReference type="PROSITE" id="PS50097">
    <property type="entry name" value="BTB"/>
    <property type="match status" value="1"/>
</dbReference>
<dbReference type="AlphaFoldDB" id="A0AAE0S9K9"/>
<keyword evidence="1" id="KW-0880">Kelch repeat</keyword>
<feature type="domain" description="BTB" evidence="3">
    <location>
        <begin position="24"/>
        <end position="91"/>
    </location>
</feature>
<dbReference type="InterPro" id="IPR000210">
    <property type="entry name" value="BTB/POZ_dom"/>
</dbReference>
<dbReference type="PANTHER" id="PTHR45632">
    <property type="entry name" value="LD33804P"/>
    <property type="match status" value="1"/>
</dbReference>
<evidence type="ECO:0000259" key="3">
    <source>
        <dbReference type="PROSITE" id="PS50097"/>
    </source>
</evidence>
<reference evidence="4" key="1">
    <citation type="journal article" date="2021" name="Genome Biol. Evol.">
        <title>A High-Quality Reference Genome for a Parasitic Bivalve with Doubly Uniparental Inheritance (Bivalvia: Unionida).</title>
        <authorList>
            <person name="Smith C.H."/>
        </authorList>
    </citation>
    <scope>NUCLEOTIDE SEQUENCE</scope>
    <source>
        <strain evidence="4">CHS0354</strain>
    </source>
</reference>
<accession>A0AAE0S9K9</accession>